<feature type="compositionally biased region" description="Polar residues" evidence="7">
    <location>
        <begin position="458"/>
        <end position="471"/>
    </location>
</feature>
<evidence type="ECO:0000256" key="4">
    <source>
        <dbReference type="ARBA" id="ARBA00022989"/>
    </source>
</evidence>
<proteinExistence type="inferred from homology"/>
<evidence type="ECO:0000256" key="8">
    <source>
        <dbReference type="SAM" id="Phobius"/>
    </source>
</evidence>
<dbReference type="GO" id="GO:0005886">
    <property type="term" value="C:plasma membrane"/>
    <property type="evidence" value="ECO:0007669"/>
    <property type="project" value="UniProtKB-SubCell"/>
</dbReference>
<dbReference type="OMA" id="MWHREND"/>
<keyword evidence="9" id="KW-1185">Reference proteome</keyword>
<feature type="compositionally biased region" description="Basic and acidic residues" evidence="7">
    <location>
        <begin position="1"/>
        <end position="11"/>
    </location>
</feature>
<feature type="transmembrane region" description="Helical" evidence="8">
    <location>
        <begin position="331"/>
        <end position="350"/>
    </location>
</feature>
<comment type="similarity">
    <text evidence="6">Belongs to the Vang family.</text>
</comment>
<feature type="region of interest" description="Disordered" evidence="7">
    <location>
        <begin position="1"/>
        <end position="27"/>
    </location>
</feature>
<feature type="transmembrane region" description="Helical" evidence="8">
    <location>
        <begin position="300"/>
        <end position="319"/>
    </location>
</feature>
<keyword evidence="5 8" id="KW-0472">Membrane</keyword>
<dbReference type="WBParaSite" id="nRc.2.0.1.t31268-RA">
    <property type="protein sequence ID" value="nRc.2.0.1.t31268-RA"/>
    <property type="gene ID" value="nRc.2.0.1.g31268"/>
</dbReference>
<evidence type="ECO:0000256" key="6">
    <source>
        <dbReference type="ARBA" id="ARBA00025718"/>
    </source>
</evidence>
<evidence type="ECO:0000256" key="1">
    <source>
        <dbReference type="ARBA" id="ARBA00004651"/>
    </source>
</evidence>
<dbReference type="AlphaFoldDB" id="A0A915K053"/>
<dbReference type="InterPro" id="IPR009539">
    <property type="entry name" value="VANGL"/>
</dbReference>
<evidence type="ECO:0000256" key="5">
    <source>
        <dbReference type="ARBA" id="ARBA00023136"/>
    </source>
</evidence>
<evidence type="ECO:0000313" key="9">
    <source>
        <dbReference type="Proteomes" id="UP000887565"/>
    </source>
</evidence>
<dbReference type="Proteomes" id="UP000887565">
    <property type="component" value="Unplaced"/>
</dbReference>
<evidence type="ECO:0000256" key="3">
    <source>
        <dbReference type="ARBA" id="ARBA00022692"/>
    </source>
</evidence>
<keyword evidence="3 8" id="KW-0812">Transmembrane</keyword>
<keyword evidence="2" id="KW-1003">Cell membrane</keyword>
<dbReference type="PANTHER" id="PTHR20886">
    <property type="entry name" value="VANG-LIKE PROTEIN"/>
    <property type="match status" value="1"/>
</dbReference>
<comment type="subcellular location">
    <subcellularLocation>
        <location evidence="1">Cell membrane</location>
        <topology evidence="1">Multi-pass membrane protein</topology>
    </subcellularLocation>
</comment>
<feature type="transmembrane region" description="Helical" evidence="8">
    <location>
        <begin position="370"/>
        <end position="387"/>
    </location>
</feature>
<evidence type="ECO:0000256" key="7">
    <source>
        <dbReference type="SAM" id="MobiDB-lite"/>
    </source>
</evidence>
<evidence type="ECO:0000313" key="10">
    <source>
        <dbReference type="WBParaSite" id="nRc.2.0.1.t31268-RA"/>
    </source>
</evidence>
<keyword evidence="4 8" id="KW-1133">Transmembrane helix</keyword>
<feature type="region of interest" description="Disordered" evidence="7">
    <location>
        <begin position="449"/>
        <end position="472"/>
    </location>
</feature>
<protein>
    <submittedName>
        <fullName evidence="10">Vang-like protein</fullName>
    </submittedName>
</protein>
<sequence>MSRAEIDDQSPRHYRSGNGNGTSRRRQAADEYYVNNSLSQKAYRNNQRFAPDPMPHRGNATLVASEDDHRISHGGGRSGSNHRSDSSSNNRRRRISRNRDSADELLEGAGGESLAGVLTSEISISTVLKNHVHHSNVSNNINVQVDQDQDDDWGDNTTCVTTGNASEKSASLDDLSRTTSFSIKDSTIDACRLPYHVNTSYGEGHSFDSRTGFVGRILARAHCVRCCSFGLAALICFTAFISPITMILLPKIVPLIFHPSYIPHFNATSTSSTTEFQKISSSQWITTSCEADCQAVLIDFTIKLLILFLGTIFLFARRFTETLPRLFLTKWLVLAFIFLITFTYWLFYAVRILQKFEPDYGRILTFAQSMLHTLLFVHYLTIILLLLRHKKLEYRIHVVRSPDGQSRVYPCNQFTIQTAASFVLRQYYADFPVYNTFFDRTSMSTVARLRRSSRSRAPSETGSSRPTSSYKVYNIGGPPDAEDTMGNGISNVDTTKAIMTAAARQRETAPNERFHCELKWEDRLMKRKARLVTAAEEMFGMVRRLHDEKGPCAPLDATDVAKNIFGSLSRSLKKYLKVARQAHRHSDNHVVDYLARCLTFDMSPYAFLERFFSNYEIHEAIPPKSKWSIVSEYAANRSIEHGTVFQLRCHCAGPDEGVMLLCTISALPYLDITEEPIDIKYDNKFILRLSSETSV</sequence>
<evidence type="ECO:0000256" key="2">
    <source>
        <dbReference type="ARBA" id="ARBA00022475"/>
    </source>
</evidence>
<reference evidence="10" key="1">
    <citation type="submission" date="2022-11" db="UniProtKB">
        <authorList>
            <consortium name="WormBaseParasite"/>
        </authorList>
    </citation>
    <scope>IDENTIFICATION</scope>
</reference>
<feature type="transmembrane region" description="Helical" evidence="8">
    <location>
        <begin position="226"/>
        <end position="249"/>
    </location>
</feature>
<name>A0A915K053_ROMCU</name>
<dbReference type="Pfam" id="PF06638">
    <property type="entry name" value="Strabismus"/>
    <property type="match status" value="1"/>
</dbReference>
<organism evidence="9 10">
    <name type="scientific">Romanomermis culicivorax</name>
    <name type="common">Nematode worm</name>
    <dbReference type="NCBI Taxonomy" id="13658"/>
    <lineage>
        <taxon>Eukaryota</taxon>
        <taxon>Metazoa</taxon>
        <taxon>Ecdysozoa</taxon>
        <taxon>Nematoda</taxon>
        <taxon>Enoplea</taxon>
        <taxon>Dorylaimia</taxon>
        <taxon>Mermithida</taxon>
        <taxon>Mermithoidea</taxon>
        <taxon>Mermithidae</taxon>
        <taxon>Romanomermis</taxon>
    </lineage>
</organism>
<feature type="region of interest" description="Disordered" evidence="7">
    <location>
        <begin position="69"/>
        <end position="107"/>
    </location>
</feature>
<accession>A0A915K053</accession>